<name>A0A1D9MK42_9ACTO</name>
<dbReference type="AlphaFoldDB" id="A0A1D9MK42"/>
<accession>A0A1D9MK42</accession>
<dbReference type="EMBL" id="CP017812">
    <property type="protein sequence ID" value="AOZ72721.1"/>
    <property type="molecule type" value="Genomic_DNA"/>
</dbReference>
<dbReference type="STRING" id="1912795.BK816_04950"/>
<evidence type="ECO:0000313" key="1">
    <source>
        <dbReference type="EMBL" id="AOZ72721.1"/>
    </source>
</evidence>
<evidence type="ECO:0000313" key="2">
    <source>
        <dbReference type="Proteomes" id="UP000176288"/>
    </source>
</evidence>
<dbReference type="Proteomes" id="UP000176288">
    <property type="component" value="Chromosome"/>
</dbReference>
<dbReference type="KEGG" id="avu:BK816_04950"/>
<sequence>MKYAFESKFAHDGMPCGGFSLVNAGFCVGVGWWVRVLPQWPCGVFGLLCPLQLKSKKPMKPPALLYLDNMYKRNFSY</sequence>
<keyword evidence="2" id="KW-1185">Reference proteome</keyword>
<gene>
    <name evidence="1" type="ORF">BK816_04950</name>
</gene>
<proteinExistence type="predicted"/>
<organism evidence="1 2">
    <name type="scientific">Boudabousia tangfeifanii</name>
    <dbReference type="NCBI Taxonomy" id="1912795"/>
    <lineage>
        <taxon>Bacteria</taxon>
        <taxon>Bacillati</taxon>
        <taxon>Actinomycetota</taxon>
        <taxon>Actinomycetes</taxon>
        <taxon>Actinomycetales</taxon>
        <taxon>Actinomycetaceae</taxon>
        <taxon>Boudabousia</taxon>
    </lineage>
</organism>
<protein>
    <submittedName>
        <fullName evidence="1">Uncharacterized protein</fullName>
    </submittedName>
</protein>
<reference evidence="1 2" key="1">
    <citation type="submission" date="2016-10" db="EMBL/GenBank/DDBJ databases">
        <title>Actinomyces aegypiusis sp. nov., isolated from the Aegypius monachus in Qinghai Tibet Plateau China.</title>
        <authorList>
            <person name="Wang Y."/>
        </authorList>
    </citation>
    <scope>NUCLEOTIDE SEQUENCE [LARGE SCALE GENOMIC DNA]</scope>
    <source>
        <strain evidence="1 2">VUL4_3</strain>
    </source>
</reference>